<reference evidence="4 5" key="1">
    <citation type="journal article" date="2024" name="Science">
        <title>Giant polyketide synthase enzymes in the biosynthesis of giant marine polyether toxins.</title>
        <authorList>
            <person name="Fallon T.R."/>
            <person name="Shende V.V."/>
            <person name="Wierzbicki I.H."/>
            <person name="Pendleton A.L."/>
            <person name="Watervoot N.F."/>
            <person name="Auber R.P."/>
            <person name="Gonzalez D.J."/>
            <person name="Wisecaver J.H."/>
            <person name="Moore B.S."/>
        </authorList>
    </citation>
    <scope>NUCLEOTIDE SEQUENCE [LARGE SCALE GENOMIC DNA]</scope>
    <source>
        <strain evidence="4 5">12B1</strain>
    </source>
</reference>
<evidence type="ECO:0000256" key="1">
    <source>
        <dbReference type="SAM" id="MobiDB-lite"/>
    </source>
</evidence>
<dbReference type="PROSITE" id="PS51294">
    <property type="entry name" value="HTH_MYB"/>
    <property type="match status" value="2"/>
</dbReference>
<dbReference type="GO" id="GO:0000981">
    <property type="term" value="F:DNA-binding transcription factor activity, RNA polymerase II-specific"/>
    <property type="evidence" value="ECO:0007669"/>
    <property type="project" value="TreeGrafter"/>
</dbReference>
<feature type="domain" description="HTH myb-type" evidence="3">
    <location>
        <begin position="330"/>
        <end position="380"/>
    </location>
</feature>
<dbReference type="EMBL" id="JBGBPQ010000006">
    <property type="protein sequence ID" value="KAL1522702.1"/>
    <property type="molecule type" value="Genomic_DNA"/>
</dbReference>
<dbReference type="InterPro" id="IPR050560">
    <property type="entry name" value="MYB_TF"/>
</dbReference>
<dbReference type="Proteomes" id="UP001515480">
    <property type="component" value="Unassembled WGS sequence"/>
</dbReference>
<dbReference type="CDD" id="cd00167">
    <property type="entry name" value="SANT"/>
    <property type="match status" value="2"/>
</dbReference>
<feature type="domain" description="Myb-like" evidence="2">
    <location>
        <begin position="326"/>
        <end position="376"/>
    </location>
</feature>
<comment type="caution">
    <text evidence="4">The sequence shown here is derived from an EMBL/GenBank/DDBJ whole genome shotgun (WGS) entry which is preliminary data.</text>
</comment>
<dbReference type="AlphaFoldDB" id="A0AB34JNB4"/>
<evidence type="ECO:0000259" key="2">
    <source>
        <dbReference type="PROSITE" id="PS50090"/>
    </source>
</evidence>
<sequence length="484" mass="52342">MPNRLIEHLPIYYTSLRSELSGDLFPPRTTIPFSQVDAPRIVTSSLSNVLVPPPSAASPQRDLRAPCGRSTFSDHPSAHFPLLSPLASHRLPPLLFSLLSTSTAPQRGKFEPQMSGKRSRSRPAKLKYASDDESSGCETGYGRRGASAKRVCSSSSASTSSTTSETPNDAMHEVNPMLRMDAGVEETLCEIFGANEGSTSPNSIAGALSIPERKSEYDFDTCSQPLSEDEAQPTGDSSIETPWFDEAVGEMTDGDHSGCVQLDLSRIQTLSGWGAASDGMSETVSLGDLIGSLDAVGRTMAGAEGELFLPLSDAALRAAAEGANVSTVTNRKEWAASEDEAIRKGVEQLGMRWRAIAAMLPGRSDDAVRNRWARLRNAGCKPLTVPRVKRDGAEQRQSWTREEDAVIQSSVAEFGHRWNRIAERLPKRTEHAIRNRWHRLQTSTSQDPEQAQSKLLIPAGTCSGVDEIGEIFAGFNSVVEGNAS</sequence>
<dbReference type="GO" id="GO:0005634">
    <property type="term" value="C:nucleus"/>
    <property type="evidence" value="ECO:0007669"/>
    <property type="project" value="TreeGrafter"/>
</dbReference>
<feature type="domain" description="HTH myb-type" evidence="3">
    <location>
        <begin position="395"/>
        <end position="445"/>
    </location>
</feature>
<proteinExistence type="predicted"/>
<dbReference type="GO" id="GO:0000978">
    <property type="term" value="F:RNA polymerase II cis-regulatory region sequence-specific DNA binding"/>
    <property type="evidence" value="ECO:0007669"/>
    <property type="project" value="TreeGrafter"/>
</dbReference>
<dbReference type="InterPro" id="IPR001005">
    <property type="entry name" value="SANT/Myb"/>
</dbReference>
<dbReference type="InterPro" id="IPR009057">
    <property type="entry name" value="Homeodomain-like_sf"/>
</dbReference>
<name>A0AB34JNB4_PRYPA</name>
<organism evidence="4 5">
    <name type="scientific">Prymnesium parvum</name>
    <name type="common">Toxic golden alga</name>
    <dbReference type="NCBI Taxonomy" id="97485"/>
    <lineage>
        <taxon>Eukaryota</taxon>
        <taxon>Haptista</taxon>
        <taxon>Haptophyta</taxon>
        <taxon>Prymnesiophyceae</taxon>
        <taxon>Prymnesiales</taxon>
        <taxon>Prymnesiaceae</taxon>
        <taxon>Prymnesium</taxon>
    </lineage>
</organism>
<dbReference type="SMART" id="SM00717">
    <property type="entry name" value="SANT"/>
    <property type="match status" value="2"/>
</dbReference>
<feature type="region of interest" description="Disordered" evidence="1">
    <location>
        <begin position="106"/>
        <end position="174"/>
    </location>
</feature>
<dbReference type="Gene3D" id="1.10.10.60">
    <property type="entry name" value="Homeodomain-like"/>
    <property type="match status" value="2"/>
</dbReference>
<dbReference type="PANTHER" id="PTHR45614">
    <property type="entry name" value="MYB PROTEIN-RELATED"/>
    <property type="match status" value="1"/>
</dbReference>
<feature type="domain" description="Myb-like" evidence="2">
    <location>
        <begin position="391"/>
        <end position="441"/>
    </location>
</feature>
<evidence type="ECO:0000259" key="3">
    <source>
        <dbReference type="PROSITE" id="PS51294"/>
    </source>
</evidence>
<evidence type="ECO:0000313" key="4">
    <source>
        <dbReference type="EMBL" id="KAL1522702.1"/>
    </source>
</evidence>
<dbReference type="Pfam" id="PF00249">
    <property type="entry name" value="Myb_DNA-binding"/>
    <property type="match status" value="2"/>
</dbReference>
<dbReference type="InterPro" id="IPR017930">
    <property type="entry name" value="Myb_dom"/>
</dbReference>
<accession>A0AB34JNB4</accession>
<evidence type="ECO:0000313" key="5">
    <source>
        <dbReference type="Proteomes" id="UP001515480"/>
    </source>
</evidence>
<protein>
    <submittedName>
        <fullName evidence="4">Uncharacterized protein</fullName>
    </submittedName>
</protein>
<keyword evidence="5" id="KW-1185">Reference proteome</keyword>
<feature type="compositionally biased region" description="Low complexity" evidence="1">
    <location>
        <begin position="153"/>
        <end position="166"/>
    </location>
</feature>
<dbReference type="SUPFAM" id="SSF46689">
    <property type="entry name" value="Homeodomain-like"/>
    <property type="match status" value="1"/>
</dbReference>
<dbReference type="PROSITE" id="PS50090">
    <property type="entry name" value="MYB_LIKE"/>
    <property type="match status" value="2"/>
</dbReference>
<gene>
    <name evidence="4" type="ORF">AB1Y20_017677</name>
</gene>